<keyword evidence="2" id="KW-0460">Magnesium</keyword>
<dbReference type="CDD" id="cd03320">
    <property type="entry name" value="OSBS"/>
    <property type="match status" value="1"/>
</dbReference>
<evidence type="ECO:0000313" key="6">
    <source>
        <dbReference type="Proteomes" id="UP000069902"/>
    </source>
</evidence>
<dbReference type="InterPro" id="IPR041338">
    <property type="entry name" value="OSBS_N"/>
</dbReference>
<keyword evidence="1" id="KW-0479">Metal-binding</keyword>
<reference evidence="6" key="1">
    <citation type="submission" date="2015-09" db="EMBL/GenBank/DDBJ databases">
        <authorList>
            <person name="Bertelli C."/>
        </authorList>
    </citation>
    <scope>NUCLEOTIDE SEQUENCE [LARGE SCALE GENOMIC DNA]</scope>
    <source>
        <strain evidence="6">KNic</strain>
    </source>
</reference>
<dbReference type="GO" id="GO:0046872">
    <property type="term" value="F:metal ion binding"/>
    <property type="evidence" value="ECO:0007669"/>
    <property type="project" value="UniProtKB-KW"/>
</dbReference>
<dbReference type="InterPro" id="IPR013342">
    <property type="entry name" value="Mandelate_racemase_C"/>
</dbReference>
<evidence type="ECO:0000256" key="2">
    <source>
        <dbReference type="ARBA" id="ARBA00022842"/>
    </source>
</evidence>
<dbReference type="Proteomes" id="UP000069902">
    <property type="component" value="Chromosome cPNK"/>
</dbReference>
<dbReference type="SMART" id="SM00922">
    <property type="entry name" value="MR_MLE"/>
    <property type="match status" value="1"/>
</dbReference>
<dbReference type="InterPro" id="IPR036849">
    <property type="entry name" value="Enolase-like_C_sf"/>
</dbReference>
<evidence type="ECO:0000256" key="3">
    <source>
        <dbReference type="ARBA" id="ARBA00023239"/>
    </source>
</evidence>
<dbReference type="Pfam" id="PF13378">
    <property type="entry name" value="MR_MLE_C"/>
    <property type="match status" value="1"/>
</dbReference>
<dbReference type="GO" id="GO:0043748">
    <property type="term" value="F:O-succinylbenzoate synthase activity"/>
    <property type="evidence" value="ECO:0007669"/>
    <property type="project" value="UniProtKB-EC"/>
</dbReference>
<dbReference type="PATRIC" id="fig|389348.3.peg.1847"/>
<dbReference type="SFLD" id="SFLDG00180">
    <property type="entry name" value="muconate_cycloisomerase"/>
    <property type="match status" value="1"/>
</dbReference>
<dbReference type="SFLD" id="SFLDF00009">
    <property type="entry name" value="o-succinylbenzoate_synthase"/>
    <property type="match status" value="1"/>
</dbReference>
<dbReference type="RefSeq" id="WP_059061410.1">
    <property type="nucleotide sequence ID" value="NZ_LN879502.1"/>
</dbReference>
<dbReference type="InterPro" id="IPR029017">
    <property type="entry name" value="Enolase-like_N"/>
</dbReference>
<accession>A0A0U5JBL4</accession>
<keyword evidence="6" id="KW-1185">Reference proteome</keyword>
<dbReference type="PANTHER" id="PTHR42916">
    <property type="entry name" value="2-SUCCINYL-5-ENOLPYRUVYL-6-HYDROXY-3-CYCLOHEXENE-1-CARBOXYLATE SYNTHASE"/>
    <property type="match status" value="1"/>
</dbReference>
<protein>
    <submittedName>
        <fullName evidence="5">Putative o-succinylbenzoate synthase</fullName>
        <ecNumber evidence="5">4.2.1.113</ecNumber>
    </submittedName>
</protein>
<dbReference type="Gene3D" id="3.30.390.10">
    <property type="entry name" value="Enolase-like, N-terminal domain"/>
    <property type="match status" value="1"/>
</dbReference>
<sequence length="321" mass="35854">MQIKSMTLHPYEIILTHGLVRSGALIQLIDEKANCGWGEVAPLPNWSKENLDECFKQLDRQHQALLQMDWTLLNCFENLSQLGLLPSVEFGLESALLSLLAPVESCSLPACALLMGSLPSILDQARMRRMEGYTSAKLKVSQLSFEEARDAIELLKDHFELRIDVNRAWNTSDSIRFFEQFPLETFDYVEEPFSNPHDLALFPHPLAVDESFPKNLSLEQLESLPTLKALIYKPTMQGGMCGCLPLLEWTVKRGITLVLSSSFETDVGLAHIGAMACRLGLSSPIGVGTYHYLPALFCADLQFLNGKAHVLGKPVLKRPRV</sequence>
<keyword evidence="3 5" id="KW-0456">Lyase</keyword>
<dbReference type="SFLD" id="SFLDS00001">
    <property type="entry name" value="Enolase"/>
    <property type="match status" value="1"/>
</dbReference>
<dbReference type="EC" id="4.2.1.113" evidence="5"/>
<gene>
    <name evidence="5" type="primary">menC</name>
    <name evidence="5" type="ORF">PNK_1647</name>
</gene>
<proteinExistence type="predicted"/>
<evidence type="ECO:0000313" key="5">
    <source>
        <dbReference type="EMBL" id="CUI17256.1"/>
    </source>
</evidence>
<dbReference type="SUPFAM" id="SSF54826">
    <property type="entry name" value="Enolase N-terminal domain-like"/>
    <property type="match status" value="1"/>
</dbReference>
<dbReference type="SUPFAM" id="SSF51604">
    <property type="entry name" value="Enolase C-terminal domain-like"/>
    <property type="match status" value="1"/>
</dbReference>
<dbReference type="Gene3D" id="3.20.20.120">
    <property type="entry name" value="Enolase-like C-terminal domain"/>
    <property type="match status" value="1"/>
</dbReference>
<evidence type="ECO:0000259" key="4">
    <source>
        <dbReference type="SMART" id="SM00922"/>
    </source>
</evidence>
<dbReference type="AlphaFoldDB" id="A0A0U5JBL4"/>
<dbReference type="InParanoid" id="A0A0U5JBL4"/>
<name>A0A0U5JBL4_9BACT</name>
<dbReference type="Pfam" id="PF21508">
    <property type="entry name" value="MenC_N"/>
    <property type="match status" value="1"/>
</dbReference>
<dbReference type="InterPro" id="IPR029065">
    <property type="entry name" value="Enolase_C-like"/>
</dbReference>
<dbReference type="KEGG" id="pnl:PNK_1647"/>
<dbReference type="STRING" id="389348.PNK_1647"/>
<dbReference type="PANTHER" id="PTHR42916:SF1">
    <property type="entry name" value="PROTEIN PHYLLO, CHLOROPLASTIC"/>
    <property type="match status" value="1"/>
</dbReference>
<feature type="domain" description="Mandelate racemase/muconate lactonizing enzyme C-terminal" evidence="4">
    <location>
        <begin position="118"/>
        <end position="209"/>
    </location>
</feature>
<evidence type="ECO:0000256" key="1">
    <source>
        <dbReference type="ARBA" id="ARBA00022723"/>
    </source>
</evidence>
<dbReference type="FunCoup" id="A0A0U5JBL4">
    <property type="interactions" value="56"/>
</dbReference>
<organism evidence="5 6">
    <name type="scientific">Candidatus Protochlamydia naegleriophila</name>
    <dbReference type="NCBI Taxonomy" id="389348"/>
    <lineage>
        <taxon>Bacteria</taxon>
        <taxon>Pseudomonadati</taxon>
        <taxon>Chlamydiota</taxon>
        <taxon>Chlamydiia</taxon>
        <taxon>Parachlamydiales</taxon>
        <taxon>Parachlamydiaceae</taxon>
        <taxon>Candidatus Protochlamydia</taxon>
    </lineage>
</organism>
<dbReference type="EMBL" id="LN879502">
    <property type="protein sequence ID" value="CUI17256.1"/>
    <property type="molecule type" value="Genomic_DNA"/>
</dbReference>